<protein>
    <recommendedName>
        <fullName evidence="9">G-protein coupled receptors family 1 profile domain-containing protein</fullName>
    </recommendedName>
</protein>
<evidence type="ECO:0000313" key="11">
    <source>
        <dbReference type="Proteomes" id="UP000663860"/>
    </source>
</evidence>
<evidence type="ECO:0000256" key="3">
    <source>
        <dbReference type="ARBA" id="ARBA00022989"/>
    </source>
</evidence>
<evidence type="ECO:0000256" key="2">
    <source>
        <dbReference type="ARBA" id="ARBA00022692"/>
    </source>
</evidence>
<keyword evidence="5 8" id="KW-0472">Membrane</keyword>
<evidence type="ECO:0000256" key="5">
    <source>
        <dbReference type="ARBA" id="ARBA00023136"/>
    </source>
</evidence>
<feature type="transmembrane region" description="Helical" evidence="8">
    <location>
        <begin position="228"/>
        <end position="256"/>
    </location>
</feature>
<gene>
    <name evidence="10" type="ORF">IZO911_LOCUS39130</name>
</gene>
<feature type="transmembrane region" description="Helical" evidence="8">
    <location>
        <begin position="52"/>
        <end position="75"/>
    </location>
</feature>
<keyword evidence="4" id="KW-0297">G-protein coupled receptor</keyword>
<dbReference type="PROSITE" id="PS50262">
    <property type="entry name" value="G_PROTEIN_RECEP_F1_2"/>
    <property type="match status" value="1"/>
</dbReference>
<dbReference type="AlphaFoldDB" id="A0A815KKK6"/>
<sequence length="324" mass="37280">MSSSSVSYFINLSHVVTIYFGLTILVAGVVGGLLNLTVFLSLRTFRQNSCAFYLTIMSFANIIHLMTGLTSHIVINGYGIDWGGYSIVYCKVRLYLIQLSILMSFTSICLAIIDQFLATCHNPFYHRWSNIKLARYILIGFLLFWLLHGIPFALYFNVVISLININQLTCAVTNVTFQKYFNFGFVLVLIGILPLTIMTLFALLAYTNVQTLGYRTIPLVRRELDKQLTHMVLVQAIYSFCILLQYVITTVVLYYVSPTDRTNFISVLSVTIHNCYFAGAFYIYMCVSKRFRQQFKHVLYHNHFCKQIRRKIINNQTLPQISDT</sequence>
<evidence type="ECO:0000256" key="6">
    <source>
        <dbReference type="ARBA" id="ARBA00023170"/>
    </source>
</evidence>
<organism evidence="10 11">
    <name type="scientific">Adineta steineri</name>
    <dbReference type="NCBI Taxonomy" id="433720"/>
    <lineage>
        <taxon>Eukaryota</taxon>
        <taxon>Metazoa</taxon>
        <taxon>Spiralia</taxon>
        <taxon>Gnathifera</taxon>
        <taxon>Rotifera</taxon>
        <taxon>Eurotatoria</taxon>
        <taxon>Bdelloidea</taxon>
        <taxon>Adinetida</taxon>
        <taxon>Adinetidae</taxon>
        <taxon>Adineta</taxon>
    </lineage>
</organism>
<reference evidence="10" key="1">
    <citation type="submission" date="2021-02" db="EMBL/GenBank/DDBJ databases">
        <authorList>
            <person name="Nowell W R."/>
        </authorList>
    </citation>
    <scope>NUCLEOTIDE SEQUENCE</scope>
</reference>
<comment type="caution">
    <text evidence="10">The sequence shown here is derived from an EMBL/GenBank/DDBJ whole genome shotgun (WGS) entry which is preliminary data.</text>
</comment>
<keyword evidence="3 8" id="KW-1133">Transmembrane helix</keyword>
<comment type="subcellular location">
    <subcellularLocation>
        <location evidence="1">Membrane</location>
        <topology evidence="1">Multi-pass membrane protein</topology>
    </subcellularLocation>
</comment>
<dbReference type="InterPro" id="IPR017452">
    <property type="entry name" value="GPCR_Rhodpsn_7TM"/>
</dbReference>
<dbReference type="EMBL" id="CAJNOE010001154">
    <property type="protein sequence ID" value="CAF1394247.1"/>
    <property type="molecule type" value="Genomic_DNA"/>
</dbReference>
<feature type="transmembrane region" description="Helical" evidence="8">
    <location>
        <begin position="16"/>
        <end position="40"/>
    </location>
</feature>
<dbReference type="GO" id="GO:0005886">
    <property type="term" value="C:plasma membrane"/>
    <property type="evidence" value="ECO:0007669"/>
    <property type="project" value="TreeGrafter"/>
</dbReference>
<evidence type="ECO:0000256" key="8">
    <source>
        <dbReference type="SAM" id="Phobius"/>
    </source>
</evidence>
<keyword evidence="6" id="KW-0675">Receptor</keyword>
<evidence type="ECO:0000256" key="1">
    <source>
        <dbReference type="ARBA" id="ARBA00004141"/>
    </source>
</evidence>
<keyword evidence="7" id="KW-0807">Transducer</keyword>
<dbReference type="Proteomes" id="UP000663860">
    <property type="component" value="Unassembled WGS sequence"/>
</dbReference>
<evidence type="ECO:0000313" key="10">
    <source>
        <dbReference type="EMBL" id="CAF1394247.1"/>
    </source>
</evidence>
<accession>A0A815KKK6</accession>
<evidence type="ECO:0000256" key="4">
    <source>
        <dbReference type="ARBA" id="ARBA00023040"/>
    </source>
</evidence>
<feature type="transmembrane region" description="Helical" evidence="8">
    <location>
        <begin position="262"/>
        <end position="287"/>
    </location>
</feature>
<feature type="domain" description="G-protein coupled receptors family 1 profile" evidence="9">
    <location>
        <begin position="31"/>
        <end position="284"/>
    </location>
</feature>
<proteinExistence type="predicted"/>
<dbReference type="GO" id="GO:0004930">
    <property type="term" value="F:G protein-coupled receptor activity"/>
    <property type="evidence" value="ECO:0007669"/>
    <property type="project" value="UniProtKB-KW"/>
</dbReference>
<dbReference type="PANTHER" id="PTHR24243:SF233">
    <property type="entry name" value="THYROTROPIN-RELEASING HORMONE RECEPTOR"/>
    <property type="match status" value="1"/>
</dbReference>
<keyword evidence="2 8" id="KW-0812">Transmembrane</keyword>
<dbReference type="SUPFAM" id="SSF81321">
    <property type="entry name" value="Family A G protein-coupled receptor-like"/>
    <property type="match status" value="1"/>
</dbReference>
<feature type="transmembrane region" description="Helical" evidence="8">
    <location>
        <begin position="95"/>
        <end position="113"/>
    </location>
</feature>
<dbReference type="PANTHER" id="PTHR24243">
    <property type="entry name" value="G-PROTEIN COUPLED RECEPTOR"/>
    <property type="match status" value="1"/>
</dbReference>
<feature type="transmembrane region" description="Helical" evidence="8">
    <location>
        <begin position="133"/>
        <end position="163"/>
    </location>
</feature>
<evidence type="ECO:0000256" key="7">
    <source>
        <dbReference type="ARBA" id="ARBA00023224"/>
    </source>
</evidence>
<dbReference type="Gene3D" id="1.20.1070.10">
    <property type="entry name" value="Rhodopsin 7-helix transmembrane proteins"/>
    <property type="match status" value="1"/>
</dbReference>
<name>A0A815KKK6_9BILA</name>
<feature type="transmembrane region" description="Helical" evidence="8">
    <location>
        <begin position="183"/>
        <end position="207"/>
    </location>
</feature>
<evidence type="ECO:0000259" key="9">
    <source>
        <dbReference type="PROSITE" id="PS50262"/>
    </source>
</evidence>